<feature type="compositionally biased region" description="Low complexity" evidence="5">
    <location>
        <begin position="398"/>
        <end position="412"/>
    </location>
</feature>
<dbReference type="eggNOG" id="ENOG502QWD8">
    <property type="taxonomic scope" value="Eukaryota"/>
</dbReference>
<dbReference type="InterPro" id="IPR036788">
    <property type="entry name" value="T_IF-3_C_sf"/>
</dbReference>
<dbReference type="FunFam" id="3.10.20.80:FF:000005">
    <property type="entry name" value="Predicted protein"/>
    <property type="match status" value="1"/>
</dbReference>
<dbReference type="InParanoid" id="B9RJ84"/>
<dbReference type="NCBIfam" id="TIGR00168">
    <property type="entry name" value="infC"/>
    <property type="match status" value="1"/>
</dbReference>
<dbReference type="AlphaFoldDB" id="B9RJ84"/>
<feature type="compositionally biased region" description="Polar residues" evidence="5">
    <location>
        <begin position="547"/>
        <end position="560"/>
    </location>
</feature>
<keyword evidence="8" id="KW-1185">Reference proteome</keyword>
<name>B9RJ84_RICCO</name>
<dbReference type="SUPFAM" id="SSF54364">
    <property type="entry name" value="Translation initiation factor IF3, N-terminal domain"/>
    <property type="match status" value="1"/>
</dbReference>
<dbReference type="GO" id="GO:0032790">
    <property type="term" value="P:ribosome disassembly"/>
    <property type="evidence" value="ECO:0000318"/>
    <property type="project" value="GO_Central"/>
</dbReference>
<feature type="coiled-coil region" evidence="4">
    <location>
        <begin position="221"/>
        <end position="248"/>
    </location>
</feature>
<sequence length="572" mass="63861">MAFWHRLNQSKLKLLSHQLKRSYAQPLYPSLLNYTTKTSNSCRLENPFLDVSKRPTCKMPNDSCNNVRFFATSFQAKTKDNGPRLNDQITSQFIRLVTDEGHGVVPRREALERAKKLKLDLVEVDRNVDPPVCKIMDFNKEKYKQQSKEKDRVKSKSEVTLRKGDCKEVRFSAKTEQKDLKIKADSVIRLMERGYRVKCMALGSPKKGGRASKKHDGDLTEEEIAERIKQEEEEKEELRATLSRLTALMGDEFIIESGPRVEKKQAYVLVRHAKFGQSKKVGAKKFKDVQEVANAKSSANHSGPVANSLMAEKDSSESAVETEDKILSDEDDVPDEICEDNKTTWSIADSTDGFDGAFAHGTDDKDPSIYCREDMNIPRKANSSGLNFSIPNVFQPKPAQDSQQLPSSPQPSLGTINRYKPQPSLGTEKKYKPPPSLGTENRYKVRQQFPLNTSRDSRGPDKPASFGFEPRLSPRSGHSQSEINVTSSIGESKPVRTDSSAFRNMKLPPEMLKQLDVPSGTSSPASSFGMFSSPKASSPGKQDVTAEVNNSEGNRYNSGRDSTRGLGVNPKL</sequence>
<dbReference type="PANTHER" id="PTHR10938">
    <property type="entry name" value="TRANSLATION INITIATION FACTOR IF-3"/>
    <property type="match status" value="1"/>
</dbReference>
<protein>
    <submittedName>
        <fullName evidence="7">Translation initiation factor if-3, putative</fullName>
    </submittedName>
</protein>
<dbReference type="SUPFAM" id="SSF55200">
    <property type="entry name" value="Translation initiation factor IF3, C-terminal domain"/>
    <property type="match status" value="1"/>
</dbReference>
<dbReference type="Proteomes" id="UP000008311">
    <property type="component" value="Unassembled WGS sequence"/>
</dbReference>
<organism evidence="7 8">
    <name type="scientific">Ricinus communis</name>
    <name type="common">Castor bean</name>
    <dbReference type="NCBI Taxonomy" id="3988"/>
    <lineage>
        <taxon>Eukaryota</taxon>
        <taxon>Viridiplantae</taxon>
        <taxon>Streptophyta</taxon>
        <taxon>Embryophyta</taxon>
        <taxon>Tracheophyta</taxon>
        <taxon>Spermatophyta</taxon>
        <taxon>Magnoliopsida</taxon>
        <taxon>eudicotyledons</taxon>
        <taxon>Gunneridae</taxon>
        <taxon>Pentapetalae</taxon>
        <taxon>rosids</taxon>
        <taxon>fabids</taxon>
        <taxon>Malpighiales</taxon>
        <taxon>Euphorbiaceae</taxon>
        <taxon>Acalyphoideae</taxon>
        <taxon>Acalypheae</taxon>
        <taxon>Ricinus</taxon>
    </lineage>
</organism>
<dbReference type="GO" id="GO:0043022">
    <property type="term" value="F:ribosome binding"/>
    <property type="evidence" value="ECO:0000318"/>
    <property type="project" value="GO_Central"/>
</dbReference>
<keyword evidence="2 7" id="KW-0396">Initiation factor</keyword>
<evidence type="ECO:0000256" key="1">
    <source>
        <dbReference type="ARBA" id="ARBA00005439"/>
    </source>
</evidence>
<dbReference type="GO" id="GO:0003743">
    <property type="term" value="F:translation initiation factor activity"/>
    <property type="evidence" value="ECO:0000318"/>
    <property type="project" value="GO_Central"/>
</dbReference>
<keyword evidence="3" id="KW-0648">Protein biosynthesis</keyword>
<evidence type="ECO:0000256" key="4">
    <source>
        <dbReference type="SAM" id="Coils"/>
    </source>
</evidence>
<dbReference type="Pfam" id="PF05198">
    <property type="entry name" value="IF3_N"/>
    <property type="match status" value="1"/>
</dbReference>
<dbReference type="Gene3D" id="3.30.110.10">
    <property type="entry name" value="Translation initiation factor 3 (IF-3), C-terminal domain"/>
    <property type="match status" value="1"/>
</dbReference>
<evidence type="ECO:0000256" key="2">
    <source>
        <dbReference type="ARBA" id="ARBA00022540"/>
    </source>
</evidence>
<feature type="domain" description="Translation initiation factor 3 N-terminal" evidence="6">
    <location>
        <begin position="86"/>
        <end position="151"/>
    </location>
</feature>
<dbReference type="OMA" id="QNMNAYQ"/>
<dbReference type="InterPro" id="IPR036787">
    <property type="entry name" value="T_IF-3_N_sf"/>
</dbReference>
<dbReference type="FunCoup" id="B9RJ84">
    <property type="interactions" value="611"/>
</dbReference>
<feature type="region of interest" description="Disordered" evidence="5">
    <location>
        <begin position="295"/>
        <end position="572"/>
    </location>
</feature>
<dbReference type="InterPro" id="IPR001288">
    <property type="entry name" value="Translation_initiation_fac_3"/>
</dbReference>
<gene>
    <name evidence="7" type="ORF">RCOM_1032150</name>
</gene>
<dbReference type="KEGG" id="rcu:8274116"/>
<feature type="compositionally biased region" description="Polar residues" evidence="5">
    <location>
        <begin position="476"/>
        <end position="490"/>
    </location>
</feature>
<accession>B9RJ84</accession>
<evidence type="ECO:0000313" key="8">
    <source>
        <dbReference type="Proteomes" id="UP000008311"/>
    </source>
</evidence>
<dbReference type="STRING" id="3988.B9RJ84"/>
<comment type="similarity">
    <text evidence="1">Belongs to the IF-3 family.</text>
</comment>
<keyword evidence="4" id="KW-0175">Coiled coil</keyword>
<dbReference type="PANTHER" id="PTHR10938:SF4">
    <property type="entry name" value="TRANSLATION INITIATION FACTOR IF3-1, MITOCHONDRIAL"/>
    <property type="match status" value="1"/>
</dbReference>
<dbReference type="EMBL" id="EQ973783">
    <property type="protein sequence ID" value="EEF48386.1"/>
    <property type="molecule type" value="Genomic_DNA"/>
</dbReference>
<evidence type="ECO:0000256" key="5">
    <source>
        <dbReference type="SAM" id="MobiDB-lite"/>
    </source>
</evidence>
<dbReference type="OrthoDB" id="21573at2759"/>
<feature type="compositionally biased region" description="Low complexity" evidence="5">
    <location>
        <begin position="522"/>
        <end position="534"/>
    </location>
</feature>
<evidence type="ECO:0000259" key="6">
    <source>
        <dbReference type="Pfam" id="PF05198"/>
    </source>
</evidence>
<feature type="compositionally biased region" description="Polar residues" evidence="5">
    <location>
        <begin position="381"/>
        <end position="392"/>
    </location>
</feature>
<evidence type="ECO:0000256" key="3">
    <source>
        <dbReference type="ARBA" id="ARBA00022917"/>
    </source>
</evidence>
<proteinExistence type="inferred from homology"/>
<feature type="compositionally biased region" description="Basic and acidic residues" evidence="5">
    <location>
        <begin position="311"/>
        <end position="328"/>
    </location>
</feature>
<feature type="compositionally biased region" description="Basic and acidic residues" evidence="5">
    <location>
        <begin position="361"/>
        <end position="377"/>
    </location>
</feature>
<evidence type="ECO:0000313" key="7">
    <source>
        <dbReference type="EMBL" id="EEF48386.1"/>
    </source>
</evidence>
<feature type="compositionally biased region" description="Acidic residues" evidence="5">
    <location>
        <begin position="329"/>
        <end position="338"/>
    </location>
</feature>
<reference evidence="8" key="1">
    <citation type="journal article" date="2010" name="Nat. Biotechnol.">
        <title>Draft genome sequence of the oilseed species Ricinus communis.</title>
        <authorList>
            <person name="Chan A.P."/>
            <person name="Crabtree J."/>
            <person name="Zhao Q."/>
            <person name="Lorenzi H."/>
            <person name="Orvis J."/>
            <person name="Puiu D."/>
            <person name="Melake-Berhan A."/>
            <person name="Jones K.M."/>
            <person name="Redman J."/>
            <person name="Chen G."/>
            <person name="Cahoon E.B."/>
            <person name="Gedil M."/>
            <person name="Stanke M."/>
            <person name="Haas B.J."/>
            <person name="Wortman J.R."/>
            <person name="Fraser-Liggett C.M."/>
            <person name="Ravel J."/>
            <person name="Rabinowicz P.D."/>
        </authorList>
    </citation>
    <scope>NUCLEOTIDE SEQUENCE [LARGE SCALE GENOMIC DNA]</scope>
    <source>
        <strain evidence="8">cv. Hale</strain>
    </source>
</reference>
<dbReference type="InterPro" id="IPR019814">
    <property type="entry name" value="Translation_initiation_fac_3_N"/>
</dbReference>
<dbReference type="Gene3D" id="3.10.20.80">
    <property type="entry name" value="Translation initiation factor 3 (IF-3), N-terminal domain"/>
    <property type="match status" value="1"/>
</dbReference>